<organism evidence="2 3">
    <name type="scientific">Dietzia timorensis</name>
    <dbReference type="NCBI Taxonomy" id="499555"/>
    <lineage>
        <taxon>Bacteria</taxon>
        <taxon>Bacillati</taxon>
        <taxon>Actinomycetota</taxon>
        <taxon>Actinomycetes</taxon>
        <taxon>Mycobacteriales</taxon>
        <taxon>Dietziaceae</taxon>
        <taxon>Dietzia</taxon>
    </lineage>
</organism>
<dbReference type="AlphaFoldDB" id="A0A173LP11"/>
<proteinExistence type="predicted"/>
<feature type="chain" id="PRO_5038944745" evidence="1">
    <location>
        <begin position="32"/>
        <end position="142"/>
    </location>
</feature>
<dbReference type="KEGG" id="dtm:BJL86_3266"/>
<dbReference type="OrthoDB" id="4462952at2"/>
<reference evidence="2 3" key="1">
    <citation type="submission" date="2016-06" db="EMBL/GenBank/DDBJ databases">
        <title>Complete genome sequence of a saline-alkali tolerant type strain Dietzia timorensis ID05-A0528T.</title>
        <authorList>
            <person name="Wu X."/>
        </authorList>
    </citation>
    <scope>NUCLEOTIDE SEQUENCE [LARGE SCALE GENOMIC DNA]</scope>
    <source>
        <strain evidence="2 3">ID05-A0528</strain>
    </source>
</reference>
<feature type="signal peptide" evidence="1">
    <location>
        <begin position="1"/>
        <end position="31"/>
    </location>
</feature>
<protein>
    <submittedName>
        <fullName evidence="2">Uncharacterized protein</fullName>
    </submittedName>
</protein>
<evidence type="ECO:0000256" key="1">
    <source>
        <dbReference type="SAM" id="SignalP"/>
    </source>
</evidence>
<keyword evidence="3" id="KW-1185">Reference proteome</keyword>
<keyword evidence="1" id="KW-0732">Signal</keyword>
<gene>
    <name evidence="2" type="ORF">BJL86_3266</name>
</gene>
<evidence type="ECO:0000313" key="2">
    <source>
        <dbReference type="EMBL" id="ANI94025.1"/>
    </source>
</evidence>
<dbReference type="RefSeq" id="WP_067476018.1">
    <property type="nucleotide sequence ID" value="NZ_CP015961.1"/>
</dbReference>
<evidence type="ECO:0000313" key="3">
    <source>
        <dbReference type="Proteomes" id="UP000186104"/>
    </source>
</evidence>
<dbReference type="EMBL" id="CP015961">
    <property type="protein sequence ID" value="ANI94025.1"/>
    <property type="molecule type" value="Genomic_DNA"/>
</dbReference>
<sequence length="142" mass="14886">MHSRHPIATRLVGSAIVSIPLLAFGAGAASAEPGPVTPPKGMPMVVDNVLQPSNPDFWNPAAEGTRVLTPLEDGDQVACSAGFTPPVSCSKLNMSDLSMPQRVLEHVDIPTLGGPIRVWIDVPRWGDGSTGELGEHLVSNFG</sequence>
<dbReference type="Proteomes" id="UP000186104">
    <property type="component" value="Chromosome"/>
</dbReference>
<name>A0A173LP11_9ACTN</name>
<dbReference type="STRING" id="499555.BJL86_3266"/>
<accession>A0A173LP11</accession>